<organism evidence="3 5">
    <name type="scientific">Didymodactylos carnosus</name>
    <dbReference type="NCBI Taxonomy" id="1234261"/>
    <lineage>
        <taxon>Eukaryota</taxon>
        <taxon>Metazoa</taxon>
        <taxon>Spiralia</taxon>
        <taxon>Gnathifera</taxon>
        <taxon>Rotifera</taxon>
        <taxon>Eurotatoria</taxon>
        <taxon>Bdelloidea</taxon>
        <taxon>Philodinida</taxon>
        <taxon>Philodinidae</taxon>
        <taxon>Didymodactylos</taxon>
    </lineage>
</organism>
<feature type="region of interest" description="Disordered" evidence="1">
    <location>
        <begin position="137"/>
        <end position="230"/>
    </location>
</feature>
<feature type="chain" id="PRO_5036223311" evidence="2">
    <location>
        <begin position="26"/>
        <end position="355"/>
    </location>
</feature>
<feature type="signal peptide" evidence="2">
    <location>
        <begin position="1"/>
        <end position="25"/>
    </location>
</feature>
<dbReference type="EMBL" id="CAJNOQ010000942">
    <property type="protein sequence ID" value="CAF0853340.1"/>
    <property type="molecule type" value="Genomic_DNA"/>
</dbReference>
<feature type="compositionally biased region" description="Low complexity" evidence="1">
    <location>
        <begin position="188"/>
        <end position="203"/>
    </location>
</feature>
<evidence type="ECO:0000256" key="2">
    <source>
        <dbReference type="SAM" id="SignalP"/>
    </source>
</evidence>
<reference evidence="3" key="1">
    <citation type="submission" date="2021-02" db="EMBL/GenBank/DDBJ databases">
        <authorList>
            <person name="Nowell W R."/>
        </authorList>
    </citation>
    <scope>NUCLEOTIDE SEQUENCE</scope>
</reference>
<dbReference type="OrthoDB" id="10010527at2759"/>
<keyword evidence="5" id="KW-1185">Reference proteome</keyword>
<dbReference type="EMBL" id="CAJOBC010000942">
    <property type="protein sequence ID" value="CAF3641033.1"/>
    <property type="molecule type" value="Genomic_DNA"/>
</dbReference>
<dbReference type="Proteomes" id="UP000681722">
    <property type="component" value="Unassembled WGS sequence"/>
</dbReference>
<dbReference type="Proteomes" id="UP000663829">
    <property type="component" value="Unassembled WGS sequence"/>
</dbReference>
<proteinExistence type="predicted"/>
<feature type="compositionally biased region" description="Pro residues" evidence="1">
    <location>
        <begin position="204"/>
        <end position="224"/>
    </location>
</feature>
<dbReference type="AlphaFoldDB" id="A0A813VZN5"/>
<feature type="compositionally biased region" description="Polar residues" evidence="1">
    <location>
        <begin position="150"/>
        <end position="169"/>
    </location>
</feature>
<sequence length="355" mass="40411">MTTKNRTNFLTIIFFLLFKEPVTLHKKPSQLERKNSANRPCSVTYNVNNDIIKYYPDIYTHSPPRTPSARHRTQKRVRFALQLESVLEEPAQIRSANSKNITKPCFREDGPFYGHYSEYIVKQNSTFTQTLPDIDIKPTVSPSPKPNYYILQSQKNNPEMTTVDSSTKTPRVVQKVPSLGKHGREDPLPSSLLQQPPVQRSTPSPIPSSSSPPSPAPPPRPQPPRQQHYPMNTTISQIAPPVRPQNRADYALPSFSTNRERVINQQRKSTPLISDYFLSNKLAEIVLQPQDNHTSELVEHWNQQCLAGKNPNGMKKTLTASQKPMLEMGGHVLNKYYMTTPTRSDILTQTVHTHR</sequence>
<evidence type="ECO:0000313" key="3">
    <source>
        <dbReference type="EMBL" id="CAF0853340.1"/>
    </source>
</evidence>
<evidence type="ECO:0000313" key="5">
    <source>
        <dbReference type="Proteomes" id="UP000663829"/>
    </source>
</evidence>
<gene>
    <name evidence="3" type="ORF">GPM918_LOCUS6192</name>
    <name evidence="4" type="ORF">SRO942_LOCUS6192</name>
</gene>
<name>A0A813VZN5_9BILA</name>
<accession>A0A813VZN5</accession>
<keyword evidence="2" id="KW-0732">Signal</keyword>
<protein>
    <submittedName>
        <fullName evidence="3">Uncharacterized protein</fullName>
    </submittedName>
</protein>
<comment type="caution">
    <text evidence="3">The sequence shown here is derived from an EMBL/GenBank/DDBJ whole genome shotgun (WGS) entry which is preliminary data.</text>
</comment>
<evidence type="ECO:0000256" key="1">
    <source>
        <dbReference type="SAM" id="MobiDB-lite"/>
    </source>
</evidence>
<evidence type="ECO:0000313" key="4">
    <source>
        <dbReference type="EMBL" id="CAF3641033.1"/>
    </source>
</evidence>